<keyword evidence="2" id="KW-1185">Reference proteome</keyword>
<proteinExistence type="predicted"/>
<sequence>MAAIERAGQDRPLRGKKIEHANRLHRQRCAPSQSGACTAQACALRLLLTVAGRRCGQALGGQAVATEVRVGCAGWSIPGRYRTAFEDDGSALERYASRLSVAEINSSFYRAHQPATYARWAAAVPAHFRFTVKMPRAISHELRLCGTGALLDRFLDESGHLGNRLGGLLLQLPPSLAFDARVAATFFAMLRRRTAVPVACEPRHAGWFDEAAEALMDRHGIARVAADPPRKDAGATPAGATCWRYWRWHGCPRTYYSDYDEQALHRLAAEVRVASTEGHPSWVIFDNTAHGFATANALRLQALLEPADA</sequence>
<accession>A0A8X8JZI9</accession>
<evidence type="ECO:0000313" key="1">
    <source>
        <dbReference type="EMBL" id="MBD7953618.1"/>
    </source>
</evidence>
<dbReference type="PANTHER" id="PTHR30348">
    <property type="entry name" value="UNCHARACTERIZED PROTEIN YECE"/>
    <property type="match status" value="1"/>
</dbReference>
<name>A0A8X8JZI9_9GAMM</name>
<gene>
    <name evidence="1" type="ORF">H9654_05290</name>
</gene>
<dbReference type="InterPro" id="IPR002763">
    <property type="entry name" value="DUF72"/>
</dbReference>
<organism evidence="1 2">
    <name type="scientific">Stenotrophomonas lacuserhaii</name>
    <dbReference type="NCBI Taxonomy" id="2760084"/>
    <lineage>
        <taxon>Bacteria</taxon>
        <taxon>Pseudomonadati</taxon>
        <taxon>Pseudomonadota</taxon>
        <taxon>Gammaproteobacteria</taxon>
        <taxon>Lysobacterales</taxon>
        <taxon>Lysobacteraceae</taxon>
        <taxon>Stenotrophomonas</taxon>
    </lineage>
</organism>
<dbReference type="SUPFAM" id="SSF117396">
    <property type="entry name" value="TM1631-like"/>
    <property type="match status" value="1"/>
</dbReference>
<dbReference type="InterPro" id="IPR036520">
    <property type="entry name" value="UPF0759_sf"/>
</dbReference>
<dbReference type="EMBL" id="JACSQS010000003">
    <property type="protein sequence ID" value="MBD7953618.1"/>
    <property type="molecule type" value="Genomic_DNA"/>
</dbReference>
<dbReference type="PANTHER" id="PTHR30348:SF14">
    <property type="entry name" value="BLR8050 PROTEIN"/>
    <property type="match status" value="1"/>
</dbReference>
<protein>
    <submittedName>
        <fullName evidence="1">DUF72 domain-containing protein</fullName>
    </submittedName>
</protein>
<dbReference type="AlphaFoldDB" id="A0A8X8JZI9"/>
<dbReference type="Proteomes" id="UP000636938">
    <property type="component" value="Unassembled WGS sequence"/>
</dbReference>
<evidence type="ECO:0000313" key="2">
    <source>
        <dbReference type="Proteomes" id="UP000636938"/>
    </source>
</evidence>
<dbReference type="Pfam" id="PF01904">
    <property type="entry name" value="DUF72"/>
    <property type="match status" value="1"/>
</dbReference>
<comment type="caution">
    <text evidence="1">The sequence shown here is derived from an EMBL/GenBank/DDBJ whole genome shotgun (WGS) entry which is preliminary data.</text>
</comment>
<dbReference type="Gene3D" id="3.20.20.410">
    <property type="entry name" value="Protein of unknown function UPF0759"/>
    <property type="match status" value="1"/>
</dbReference>
<reference evidence="1 2" key="1">
    <citation type="submission" date="2020-08" db="EMBL/GenBank/DDBJ databases">
        <title>A Genomic Blueprint of the Chicken Gut Microbiome.</title>
        <authorList>
            <person name="Gilroy R."/>
            <person name="Ravi A."/>
            <person name="Getino M."/>
            <person name="Pursley I."/>
            <person name="Horton D.L."/>
            <person name="Alikhan N.-F."/>
            <person name="Baker D."/>
            <person name="Gharbi K."/>
            <person name="Hall N."/>
            <person name="Watson M."/>
            <person name="Adriaenssens E.M."/>
            <person name="Foster-Nyarko E."/>
            <person name="Jarju S."/>
            <person name="Secka A."/>
            <person name="Antonio M."/>
            <person name="Oren A."/>
            <person name="Chaudhuri R."/>
            <person name="La Ragione R.M."/>
            <person name="Hildebrand F."/>
            <person name="Pallen M.J."/>
        </authorList>
    </citation>
    <scope>NUCLEOTIDE SEQUENCE [LARGE SCALE GENOMIC DNA]</scope>
    <source>
        <strain evidence="1 2">Sa5BUN4</strain>
    </source>
</reference>